<proteinExistence type="predicted"/>
<accession>A0A5K7YL05</accession>
<dbReference type="Proteomes" id="UP000427906">
    <property type="component" value="Chromosome"/>
</dbReference>
<dbReference type="EMBL" id="AP021874">
    <property type="protein sequence ID" value="BBO69095.1"/>
    <property type="molecule type" value="Genomic_DNA"/>
</dbReference>
<evidence type="ECO:0000313" key="2">
    <source>
        <dbReference type="Proteomes" id="UP000427906"/>
    </source>
</evidence>
<dbReference type="InterPro" id="IPR027417">
    <property type="entry name" value="P-loop_NTPase"/>
</dbReference>
<dbReference type="Gene3D" id="3.40.50.300">
    <property type="entry name" value="P-loop containing nucleotide triphosphate hydrolases"/>
    <property type="match status" value="1"/>
</dbReference>
<organism evidence="1 2">
    <name type="scientific">Desulfosarcina alkanivorans</name>
    <dbReference type="NCBI Taxonomy" id="571177"/>
    <lineage>
        <taxon>Bacteria</taxon>
        <taxon>Pseudomonadati</taxon>
        <taxon>Thermodesulfobacteriota</taxon>
        <taxon>Desulfobacteria</taxon>
        <taxon>Desulfobacterales</taxon>
        <taxon>Desulfosarcinaceae</taxon>
        <taxon>Desulfosarcina</taxon>
    </lineage>
</organism>
<dbReference type="KEGG" id="dalk:DSCA_30250"/>
<keyword evidence="2" id="KW-1185">Reference proteome</keyword>
<evidence type="ECO:0008006" key="3">
    <source>
        <dbReference type="Google" id="ProtNLM"/>
    </source>
</evidence>
<evidence type="ECO:0000313" key="1">
    <source>
        <dbReference type="EMBL" id="BBO69095.1"/>
    </source>
</evidence>
<protein>
    <recommendedName>
        <fullName evidence="3">Helicase C-terminal domain-containing protein</fullName>
    </recommendedName>
</protein>
<name>A0A5K7YL05_9BACT</name>
<gene>
    <name evidence="1" type="ORF">DSCA_30250</name>
</gene>
<dbReference type="AlphaFoldDB" id="A0A5K7YL05"/>
<reference evidence="1 2" key="1">
    <citation type="submission" date="2019-11" db="EMBL/GenBank/DDBJ databases">
        <title>Comparative genomics of hydrocarbon-degrading Desulfosarcina strains.</title>
        <authorList>
            <person name="Watanabe M."/>
            <person name="Kojima H."/>
            <person name="Fukui M."/>
        </authorList>
    </citation>
    <scope>NUCLEOTIDE SEQUENCE [LARGE SCALE GENOMIC DNA]</scope>
    <source>
        <strain evidence="1 2">PL12</strain>
    </source>
</reference>
<sequence length="161" mass="18074">MIADDVKNQTGNGLVVVLSEDADHCKVLCNAFRKNSSWLERRSVAVLTMGTEPKERDRIVGRVDAGKVDVLFTENNLFSAEAFDYRHVAVLFLATPLKISSQLLDKFSRLLMPSSGQTRPRRIVGYADSNVETLAGSIRDRQRDFFKVRPNFRVSILKGAD</sequence>